<keyword evidence="2" id="KW-0238">DNA-binding</keyword>
<evidence type="ECO:0000313" key="5">
    <source>
        <dbReference type="EMBL" id="MBF4692180.1"/>
    </source>
</evidence>
<name>A0ABR9ZNX5_9FIRM</name>
<keyword evidence="1" id="KW-0805">Transcription regulation</keyword>
<reference evidence="5 6" key="1">
    <citation type="submission" date="2020-11" db="EMBL/GenBank/DDBJ databases">
        <title>Fusibacter basophilias sp. nov.</title>
        <authorList>
            <person name="Qiu D."/>
        </authorList>
    </citation>
    <scope>NUCLEOTIDE SEQUENCE [LARGE SCALE GENOMIC DNA]</scope>
    <source>
        <strain evidence="5 6">Q10-2</strain>
    </source>
</reference>
<keyword evidence="6" id="KW-1185">Reference proteome</keyword>
<evidence type="ECO:0000256" key="2">
    <source>
        <dbReference type="ARBA" id="ARBA00023125"/>
    </source>
</evidence>
<dbReference type="Proteomes" id="UP000614200">
    <property type="component" value="Unassembled WGS sequence"/>
</dbReference>
<evidence type="ECO:0000259" key="4">
    <source>
        <dbReference type="PROSITE" id="PS01124"/>
    </source>
</evidence>
<dbReference type="InterPro" id="IPR020449">
    <property type="entry name" value="Tscrpt_reg_AraC-type_HTH"/>
</dbReference>
<protein>
    <submittedName>
        <fullName evidence="5">Helix-turn-helix transcriptional regulator</fullName>
    </submittedName>
</protein>
<feature type="domain" description="HTH araC/xylS-type" evidence="4">
    <location>
        <begin position="210"/>
        <end position="301"/>
    </location>
</feature>
<dbReference type="PROSITE" id="PS01124">
    <property type="entry name" value="HTH_ARAC_FAMILY_2"/>
    <property type="match status" value="1"/>
</dbReference>
<gene>
    <name evidence="5" type="ORF">ISU02_03585</name>
</gene>
<dbReference type="InterPro" id="IPR009057">
    <property type="entry name" value="Homeodomain-like_sf"/>
</dbReference>
<dbReference type="SMART" id="SM00342">
    <property type="entry name" value="HTH_ARAC"/>
    <property type="match status" value="1"/>
</dbReference>
<proteinExistence type="predicted"/>
<evidence type="ECO:0000313" key="6">
    <source>
        <dbReference type="Proteomes" id="UP000614200"/>
    </source>
</evidence>
<dbReference type="EMBL" id="JADKNH010000002">
    <property type="protein sequence ID" value="MBF4692180.1"/>
    <property type="molecule type" value="Genomic_DNA"/>
</dbReference>
<organism evidence="5 6">
    <name type="scientific">Fusibacter ferrireducens</name>
    <dbReference type="NCBI Taxonomy" id="2785058"/>
    <lineage>
        <taxon>Bacteria</taxon>
        <taxon>Bacillati</taxon>
        <taxon>Bacillota</taxon>
        <taxon>Clostridia</taxon>
        <taxon>Eubacteriales</taxon>
        <taxon>Eubacteriales Family XII. Incertae Sedis</taxon>
        <taxon>Fusibacter</taxon>
    </lineage>
</organism>
<dbReference type="SUPFAM" id="SSF46689">
    <property type="entry name" value="Homeodomain-like"/>
    <property type="match status" value="1"/>
</dbReference>
<evidence type="ECO:0000256" key="3">
    <source>
        <dbReference type="ARBA" id="ARBA00023163"/>
    </source>
</evidence>
<sequence length="301" mass="34885">MDNCYKIESIAQLHELIGAEKPKHPLITLVDLTEINPTVSTNDLHIFTDFYTISLKEGNTCKNKYGRQYYDFQEGSLTFVAPRQELYIDEDNSEVKGNTGWILCFHSDLIDKSVLSKKMNQYTFFSYASTEALHLSDQEKAKITSLANDVQDEFCRNMDVYSTDLIISYIELLLNHCKRFYGRQFITRAKVNKEVIVKFDALLKHCFESDNLEKVGLPTVKFLAQEMGYSPNYLSDLLKKETGKNTQEHIYMYLMDKAKRLLMETDKPVQQIAAELGFEYPQHFSKLFKTKTGMSPMAFRN</sequence>
<dbReference type="InterPro" id="IPR018060">
    <property type="entry name" value="HTH_AraC"/>
</dbReference>
<dbReference type="PANTHER" id="PTHR43280">
    <property type="entry name" value="ARAC-FAMILY TRANSCRIPTIONAL REGULATOR"/>
    <property type="match status" value="1"/>
</dbReference>
<dbReference type="Pfam" id="PF12833">
    <property type="entry name" value="HTH_18"/>
    <property type="match status" value="1"/>
</dbReference>
<dbReference type="RefSeq" id="WP_194700422.1">
    <property type="nucleotide sequence ID" value="NZ_JADKNH010000002.1"/>
</dbReference>
<comment type="caution">
    <text evidence="5">The sequence shown here is derived from an EMBL/GenBank/DDBJ whole genome shotgun (WGS) entry which is preliminary data.</text>
</comment>
<dbReference type="PRINTS" id="PR00032">
    <property type="entry name" value="HTHARAC"/>
</dbReference>
<evidence type="ECO:0000256" key="1">
    <source>
        <dbReference type="ARBA" id="ARBA00023015"/>
    </source>
</evidence>
<dbReference type="PANTHER" id="PTHR43280:SF32">
    <property type="entry name" value="TRANSCRIPTIONAL REGULATORY PROTEIN"/>
    <property type="match status" value="1"/>
</dbReference>
<dbReference type="Gene3D" id="1.10.10.60">
    <property type="entry name" value="Homeodomain-like"/>
    <property type="match status" value="2"/>
</dbReference>
<keyword evidence="3" id="KW-0804">Transcription</keyword>
<accession>A0ABR9ZNX5</accession>